<evidence type="ECO:0000256" key="7">
    <source>
        <dbReference type="SAM" id="SignalP"/>
    </source>
</evidence>
<dbReference type="InterPro" id="IPR029034">
    <property type="entry name" value="Cystine-knot_cytokine"/>
</dbReference>
<keyword evidence="5 7" id="KW-0732">Signal</keyword>
<dbReference type="Ensembl" id="ENSSFOT00015027949.2">
    <property type="protein sequence ID" value="ENSSFOP00015027637.1"/>
    <property type="gene ID" value="ENSSFOG00015017749.2"/>
</dbReference>
<comment type="subcellular location">
    <subcellularLocation>
        <location evidence="1">Secreted</location>
    </subcellularLocation>
</comment>
<dbReference type="Pfam" id="PF06083">
    <property type="entry name" value="IL17"/>
    <property type="match status" value="1"/>
</dbReference>
<evidence type="ECO:0000256" key="1">
    <source>
        <dbReference type="ARBA" id="ARBA00004613"/>
    </source>
</evidence>
<dbReference type="InterPro" id="IPR020440">
    <property type="entry name" value="IL-17_chr"/>
</dbReference>
<dbReference type="GO" id="GO:0005125">
    <property type="term" value="F:cytokine activity"/>
    <property type="evidence" value="ECO:0007669"/>
    <property type="project" value="UniProtKB-KW"/>
</dbReference>
<comment type="similarity">
    <text evidence="2">Belongs to the IL-17 family.</text>
</comment>
<reference evidence="8 9" key="1">
    <citation type="submission" date="2019-04" db="EMBL/GenBank/DDBJ databases">
        <authorList>
            <consortium name="Wellcome Sanger Institute Data Sharing"/>
        </authorList>
    </citation>
    <scope>NUCLEOTIDE SEQUENCE [LARGE SCALE GENOMIC DNA]</scope>
</reference>
<dbReference type="OrthoDB" id="6038945at2759"/>
<evidence type="ECO:0000256" key="3">
    <source>
        <dbReference type="ARBA" id="ARBA00022514"/>
    </source>
</evidence>
<dbReference type="InterPro" id="IPR010345">
    <property type="entry name" value="IL-17_fam"/>
</dbReference>
<feature type="chain" id="PRO_5034573716" evidence="7">
    <location>
        <begin position="24"/>
        <end position="208"/>
    </location>
</feature>
<feature type="compositionally biased region" description="Basic and acidic residues" evidence="6">
    <location>
        <begin position="27"/>
        <end position="36"/>
    </location>
</feature>
<dbReference type="GO" id="GO:0006954">
    <property type="term" value="P:inflammatory response"/>
    <property type="evidence" value="ECO:0007669"/>
    <property type="project" value="InterPro"/>
</dbReference>
<feature type="compositionally biased region" description="Polar residues" evidence="6">
    <location>
        <begin position="46"/>
        <end position="63"/>
    </location>
</feature>
<proteinExistence type="inferred from homology"/>
<dbReference type="GO" id="GO:0005615">
    <property type="term" value="C:extracellular space"/>
    <property type="evidence" value="ECO:0007669"/>
    <property type="project" value="UniProtKB-KW"/>
</dbReference>
<dbReference type="KEGG" id="sfm:108936803"/>
<evidence type="ECO:0000313" key="9">
    <source>
        <dbReference type="Proteomes" id="UP000694397"/>
    </source>
</evidence>
<evidence type="ECO:0000256" key="2">
    <source>
        <dbReference type="ARBA" id="ARBA00007236"/>
    </source>
</evidence>
<evidence type="ECO:0000256" key="6">
    <source>
        <dbReference type="SAM" id="MobiDB-lite"/>
    </source>
</evidence>
<sequence>MIVFFQPWVCVAFLICSVVVVEAQTEAKEGRKDGKGSRRRPGRVTNKVSSSSLPQNATTQKSSPDPIVAGVDGGSPTAIWDEDFEKSIEEMVLQVRNNSALSKNKCVVDRQLWMSNTRSLSPWSYRINHDEKRIPVDIPEAKCSCAGCINPFTMQEDRTMTSVLIYTKIPVRRLLCDRPSRRHRKKKKCLPQYKTVVESIAVGCTCIV</sequence>
<dbReference type="Gene3D" id="2.10.90.10">
    <property type="entry name" value="Cystine-knot cytokines"/>
    <property type="match status" value="1"/>
</dbReference>
<protein>
    <submittedName>
        <fullName evidence="8">Interleukin 17B</fullName>
    </submittedName>
</protein>
<dbReference type="SUPFAM" id="SSF57501">
    <property type="entry name" value="Cystine-knot cytokines"/>
    <property type="match status" value="1"/>
</dbReference>
<keyword evidence="9" id="KW-1185">Reference proteome</keyword>
<evidence type="ECO:0000313" key="8">
    <source>
        <dbReference type="Ensembl" id="ENSSFOP00015027637.1"/>
    </source>
</evidence>
<dbReference type="AlphaFoldDB" id="A0A8C9S583"/>
<feature type="region of interest" description="Disordered" evidence="6">
    <location>
        <begin position="27"/>
        <end position="70"/>
    </location>
</feature>
<accession>A0A8C9S583</accession>
<evidence type="ECO:0000256" key="5">
    <source>
        <dbReference type="ARBA" id="ARBA00022729"/>
    </source>
</evidence>
<dbReference type="Proteomes" id="UP000694397">
    <property type="component" value="Chromosome 13"/>
</dbReference>
<dbReference type="GeneTree" id="ENSGT00940000160854"/>
<name>A0A8C9S583_SCLFO</name>
<reference evidence="8" key="3">
    <citation type="submission" date="2025-09" db="UniProtKB">
        <authorList>
            <consortium name="Ensembl"/>
        </authorList>
    </citation>
    <scope>IDENTIFICATION</scope>
</reference>
<evidence type="ECO:0000256" key="4">
    <source>
        <dbReference type="ARBA" id="ARBA00022525"/>
    </source>
</evidence>
<keyword evidence="4" id="KW-0964">Secreted</keyword>
<organism evidence="8 9">
    <name type="scientific">Scleropages formosus</name>
    <name type="common">Asian bonytongue</name>
    <name type="synonym">Osteoglossum formosum</name>
    <dbReference type="NCBI Taxonomy" id="113540"/>
    <lineage>
        <taxon>Eukaryota</taxon>
        <taxon>Metazoa</taxon>
        <taxon>Chordata</taxon>
        <taxon>Craniata</taxon>
        <taxon>Vertebrata</taxon>
        <taxon>Euteleostomi</taxon>
        <taxon>Actinopterygii</taxon>
        <taxon>Neopterygii</taxon>
        <taxon>Teleostei</taxon>
        <taxon>Osteoglossocephala</taxon>
        <taxon>Osteoglossomorpha</taxon>
        <taxon>Osteoglossiformes</taxon>
        <taxon>Osteoglossidae</taxon>
        <taxon>Scleropages</taxon>
    </lineage>
</organism>
<reference evidence="8" key="2">
    <citation type="submission" date="2025-08" db="UniProtKB">
        <authorList>
            <consortium name="Ensembl"/>
        </authorList>
    </citation>
    <scope>IDENTIFICATION</scope>
</reference>
<keyword evidence="3" id="KW-0202">Cytokine</keyword>
<gene>
    <name evidence="8" type="primary">IL17B</name>
</gene>
<dbReference type="PRINTS" id="PR01932">
    <property type="entry name" value="INTRLEUKIN17"/>
</dbReference>
<feature type="signal peptide" evidence="7">
    <location>
        <begin position="1"/>
        <end position="23"/>
    </location>
</feature>